<proteinExistence type="predicted"/>
<protein>
    <submittedName>
        <fullName evidence="3">Uncharacterized protein</fullName>
    </submittedName>
</protein>
<dbReference type="STRING" id="139825.A0A401GX85"/>
<dbReference type="OrthoDB" id="3256901at2759"/>
<evidence type="ECO:0000256" key="1">
    <source>
        <dbReference type="SAM" id="Coils"/>
    </source>
</evidence>
<evidence type="ECO:0000313" key="3">
    <source>
        <dbReference type="EMBL" id="GBE86846.1"/>
    </source>
</evidence>
<accession>A0A401GX85</accession>
<feature type="coiled-coil region" evidence="1">
    <location>
        <begin position="137"/>
        <end position="171"/>
    </location>
</feature>
<dbReference type="RefSeq" id="XP_027617759.1">
    <property type="nucleotide sequence ID" value="XM_027761958.1"/>
</dbReference>
<evidence type="ECO:0000313" key="4">
    <source>
        <dbReference type="Proteomes" id="UP000287166"/>
    </source>
</evidence>
<feature type="region of interest" description="Disordered" evidence="2">
    <location>
        <begin position="1"/>
        <end position="48"/>
    </location>
</feature>
<organism evidence="3 4">
    <name type="scientific">Sparassis crispa</name>
    <dbReference type="NCBI Taxonomy" id="139825"/>
    <lineage>
        <taxon>Eukaryota</taxon>
        <taxon>Fungi</taxon>
        <taxon>Dikarya</taxon>
        <taxon>Basidiomycota</taxon>
        <taxon>Agaricomycotina</taxon>
        <taxon>Agaricomycetes</taxon>
        <taxon>Polyporales</taxon>
        <taxon>Sparassidaceae</taxon>
        <taxon>Sparassis</taxon>
    </lineage>
</organism>
<comment type="caution">
    <text evidence="3">The sequence shown here is derived from an EMBL/GenBank/DDBJ whole genome shotgun (WGS) entry which is preliminary data.</text>
</comment>
<name>A0A401GX85_9APHY</name>
<dbReference type="EMBL" id="BFAD01000010">
    <property type="protein sequence ID" value="GBE86846.1"/>
    <property type="molecule type" value="Genomic_DNA"/>
</dbReference>
<reference evidence="3 4" key="1">
    <citation type="journal article" date="2018" name="Sci. Rep.">
        <title>Genome sequence of the cauliflower mushroom Sparassis crispa (Hanabiratake) and its association with beneficial usage.</title>
        <authorList>
            <person name="Kiyama R."/>
            <person name="Furutani Y."/>
            <person name="Kawaguchi K."/>
            <person name="Nakanishi T."/>
        </authorList>
    </citation>
    <scope>NUCLEOTIDE SEQUENCE [LARGE SCALE GENOMIC DNA]</scope>
</reference>
<sequence length="517" mass="57464">MVRETVRNKPTVKSVAASAIPEPSSKVKSNVSESREAAQPSSSKTADNEARMYSHFMSLGAPEVGEQEFGRLCRGPLADALLFAAEHVKGRSETASARVAIQSMRETGKNKHVDTAESSYLRARHANARTVCAKNDYESMQATLNDFSKSVAKLENEVYHLQKALENKRMTIFLLKILKRKENMHSARFAELIRLLEDLRENAPPKSGFEKLDAESNDSPPYKPSPSFSLGTRVEPTRDVLAALRAHHVQLSRFSKYSANSASTGTAETRLLKTLASAMKLPEDNVQVIAGYTKCLKLAKIRARENLQYQSPLDPKSTSEADDINLDAVLKRVIHKENNVQHLSDSAVALQWSCGRAVQSISAFVETTIPELRESLREEASVTEGYVDALRLSVVNRAETSTMTYGSADTGSPYQHEGKAWHRTLEEVQTAIEETYAREQFLRRATLLDSSNAHQHEHRELIATHMELQAKADERIGNLLARKLEKARVGDVLTRDVEQLATEVKIVASLVSPSERS</sequence>
<keyword evidence="1" id="KW-0175">Coiled coil</keyword>
<keyword evidence="4" id="KW-1185">Reference proteome</keyword>
<dbReference type="GeneID" id="38783763"/>
<dbReference type="AlphaFoldDB" id="A0A401GX85"/>
<feature type="region of interest" description="Disordered" evidence="2">
    <location>
        <begin position="206"/>
        <end position="230"/>
    </location>
</feature>
<gene>
    <name evidence="3" type="ORF">SCP_1000880</name>
</gene>
<evidence type="ECO:0000256" key="2">
    <source>
        <dbReference type="SAM" id="MobiDB-lite"/>
    </source>
</evidence>
<dbReference type="Proteomes" id="UP000287166">
    <property type="component" value="Unassembled WGS sequence"/>
</dbReference>
<dbReference type="InParanoid" id="A0A401GX85"/>